<feature type="transmembrane region" description="Helical" evidence="5">
    <location>
        <begin position="349"/>
        <end position="370"/>
    </location>
</feature>
<evidence type="ECO:0000256" key="4">
    <source>
        <dbReference type="ARBA" id="ARBA00023136"/>
    </source>
</evidence>
<keyword evidence="8" id="KW-1185">Reference proteome</keyword>
<dbReference type="Gene3D" id="1.20.1250.20">
    <property type="entry name" value="MFS general substrate transporter like domains"/>
    <property type="match status" value="2"/>
</dbReference>
<dbReference type="SUPFAM" id="SSF103473">
    <property type="entry name" value="MFS general substrate transporter"/>
    <property type="match status" value="1"/>
</dbReference>
<dbReference type="AlphaFoldDB" id="A0A4Q2UNM2"/>
<dbReference type="EMBL" id="SBLB01000003">
    <property type="protein sequence ID" value="RYC69381.1"/>
    <property type="molecule type" value="Genomic_DNA"/>
</dbReference>
<evidence type="ECO:0000256" key="1">
    <source>
        <dbReference type="ARBA" id="ARBA00004141"/>
    </source>
</evidence>
<name>A0A4Q2UNM2_9BACT</name>
<feature type="transmembrane region" description="Helical" evidence="5">
    <location>
        <begin position="257"/>
        <end position="276"/>
    </location>
</feature>
<keyword evidence="4 5" id="KW-0472">Membrane</keyword>
<evidence type="ECO:0000313" key="7">
    <source>
        <dbReference type="EMBL" id="RYC69381.1"/>
    </source>
</evidence>
<dbReference type="PROSITE" id="PS50850">
    <property type="entry name" value="MFS"/>
    <property type="match status" value="1"/>
</dbReference>
<evidence type="ECO:0000313" key="8">
    <source>
        <dbReference type="Proteomes" id="UP000290407"/>
    </source>
</evidence>
<gene>
    <name evidence="7" type="ORF">EQG79_12275</name>
</gene>
<comment type="subcellular location">
    <subcellularLocation>
        <location evidence="1">Membrane</location>
        <topology evidence="1">Multi-pass membrane protein</topology>
    </subcellularLocation>
</comment>
<feature type="transmembrane region" description="Helical" evidence="5">
    <location>
        <begin position="382"/>
        <end position="402"/>
    </location>
</feature>
<feature type="transmembrane region" description="Helical" evidence="5">
    <location>
        <begin position="80"/>
        <end position="103"/>
    </location>
</feature>
<evidence type="ECO:0000256" key="3">
    <source>
        <dbReference type="ARBA" id="ARBA00022989"/>
    </source>
</evidence>
<organism evidence="7 8">
    <name type="scientific">Spirosoma sordidisoli</name>
    <dbReference type="NCBI Taxonomy" id="2502893"/>
    <lineage>
        <taxon>Bacteria</taxon>
        <taxon>Pseudomonadati</taxon>
        <taxon>Bacteroidota</taxon>
        <taxon>Cytophagia</taxon>
        <taxon>Cytophagales</taxon>
        <taxon>Cytophagaceae</taxon>
        <taxon>Spirosoma</taxon>
    </lineage>
</organism>
<sequence>MKKQDRYRWELLLWLWLAFFFNQADRQIFNVSLPLIKTDLGLTDAQAGLVGSLFALTLGLMIPMAGVAGDLLSRKRIIGFSLLFWSAATLLTGLSNSLIHLIVLRSLAVGGGEAFYAPAANGLISQHHHQTRALAMSIHQTSLYAGVVVSGALGGYIAQQYGWKNAFYLFGGAGVILSIILFVRLRPTPTLAATISGMEQTAFFKEALLALLRKPAARLLCGAFLTLVVVNVGYTVWTPTFLHEKFGLSVAEAGFTSMFYHHVAAFVGVMGGGWLSDRLAMRSVRYRLIIQSGGLLLGVPFIVGMGQAATPFWTFVCLAGFGFCRGLYEANLYTTLFEVIEPPYRSTAVGLSAMFAYVIAALVPFLLGYLKPTVGLSNGLSSLGLAYLLGGLCVLATLRWYFQKDQVRQPLTPVSA</sequence>
<proteinExistence type="predicted"/>
<dbReference type="PANTHER" id="PTHR11662:SF399">
    <property type="entry name" value="FI19708P1-RELATED"/>
    <property type="match status" value="1"/>
</dbReference>
<feature type="transmembrane region" description="Helical" evidence="5">
    <location>
        <begin position="219"/>
        <end position="237"/>
    </location>
</feature>
<feature type="transmembrane region" description="Helical" evidence="5">
    <location>
        <begin position="312"/>
        <end position="328"/>
    </location>
</feature>
<dbReference type="GO" id="GO:0022857">
    <property type="term" value="F:transmembrane transporter activity"/>
    <property type="evidence" value="ECO:0007669"/>
    <property type="project" value="InterPro"/>
</dbReference>
<reference evidence="7 8" key="1">
    <citation type="submission" date="2019-01" db="EMBL/GenBank/DDBJ databases">
        <title>Spirosoma flava sp. nov., a propanil-degrading bacterium isolated from herbicide-contaminated soil.</title>
        <authorList>
            <person name="Zhang L."/>
            <person name="Jiang J.-D."/>
        </authorList>
    </citation>
    <scope>NUCLEOTIDE SEQUENCE [LARGE SCALE GENOMIC DNA]</scope>
    <source>
        <strain evidence="7 8">TY50</strain>
    </source>
</reference>
<feature type="transmembrane region" description="Helical" evidence="5">
    <location>
        <begin position="166"/>
        <end position="185"/>
    </location>
</feature>
<feature type="transmembrane region" description="Helical" evidence="5">
    <location>
        <begin position="288"/>
        <end position="306"/>
    </location>
</feature>
<dbReference type="PANTHER" id="PTHR11662">
    <property type="entry name" value="SOLUTE CARRIER FAMILY 17"/>
    <property type="match status" value="1"/>
</dbReference>
<comment type="caution">
    <text evidence="7">The sequence shown here is derived from an EMBL/GenBank/DDBJ whole genome shotgun (WGS) entry which is preliminary data.</text>
</comment>
<dbReference type="InterPro" id="IPR020846">
    <property type="entry name" value="MFS_dom"/>
</dbReference>
<dbReference type="Proteomes" id="UP000290407">
    <property type="component" value="Unassembled WGS sequence"/>
</dbReference>
<evidence type="ECO:0000259" key="6">
    <source>
        <dbReference type="PROSITE" id="PS50850"/>
    </source>
</evidence>
<dbReference type="InterPro" id="IPR036259">
    <property type="entry name" value="MFS_trans_sf"/>
</dbReference>
<evidence type="ECO:0000256" key="2">
    <source>
        <dbReference type="ARBA" id="ARBA00022692"/>
    </source>
</evidence>
<dbReference type="InterPro" id="IPR050382">
    <property type="entry name" value="MFS_Na/Anion_cotransporter"/>
</dbReference>
<protein>
    <submittedName>
        <fullName evidence="7">MFS transporter</fullName>
    </submittedName>
</protein>
<feature type="transmembrane region" description="Helical" evidence="5">
    <location>
        <begin position="50"/>
        <end position="68"/>
    </location>
</feature>
<evidence type="ECO:0000256" key="5">
    <source>
        <dbReference type="SAM" id="Phobius"/>
    </source>
</evidence>
<keyword evidence="3 5" id="KW-1133">Transmembrane helix</keyword>
<accession>A0A4Q2UNM2</accession>
<dbReference type="GO" id="GO:0016020">
    <property type="term" value="C:membrane"/>
    <property type="evidence" value="ECO:0007669"/>
    <property type="project" value="UniProtKB-SubCell"/>
</dbReference>
<dbReference type="InterPro" id="IPR011701">
    <property type="entry name" value="MFS"/>
</dbReference>
<dbReference type="RefSeq" id="WP_077921044.1">
    <property type="nucleotide sequence ID" value="NZ_SBLB01000003.1"/>
</dbReference>
<dbReference type="Pfam" id="PF07690">
    <property type="entry name" value="MFS_1"/>
    <property type="match status" value="1"/>
</dbReference>
<keyword evidence="2 5" id="KW-0812">Transmembrane</keyword>
<feature type="domain" description="Major facilitator superfamily (MFS) profile" evidence="6">
    <location>
        <begin position="11"/>
        <end position="408"/>
    </location>
</feature>